<keyword evidence="4" id="KW-0812">Transmembrane</keyword>
<evidence type="ECO:0000313" key="6">
    <source>
        <dbReference type="Proteomes" id="UP000308365"/>
    </source>
</evidence>
<evidence type="ECO:0000256" key="1">
    <source>
        <dbReference type="ARBA" id="ARBA00004496"/>
    </source>
</evidence>
<dbReference type="Pfam" id="PF10477">
    <property type="entry name" value="EIF4E-T"/>
    <property type="match status" value="1"/>
</dbReference>
<evidence type="ECO:0000256" key="3">
    <source>
        <dbReference type="SAM" id="MobiDB-lite"/>
    </source>
</evidence>
<dbReference type="EMBL" id="RWIC01001435">
    <property type="protein sequence ID" value="TKC35799.1"/>
    <property type="molecule type" value="Genomic_DNA"/>
</dbReference>
<feature type="region of interest" description="Disordered" evidence="3">
    <location>
        <begin position="1077"/>
        <end position="1103"/>
    </location>
</feature>
<dbReference type="GO" id="GO:0036464">
    <property type="term" value="C:cytoplasmic ribonucleoprotein granule"/>
    <property type="evidence" value="ECO:0007669"/>
    <property type="project" value="UniProtKB-ARBA"/>
</dbReference>
<dbReference type="PANTHER" id="PTHR12269">
    <property type="entry name" value="EUKARYOTIC TRANSLATION INITIATION FACTOR 4E TRANSPORTER"/>
    <property type="match status" value="1"/>
</dbReference>
<comment type="caution">
    <text evidence="5">The sequence shown here is derived from an EMBL/GenBank/DDBJ whole genome shotgun (WGS) entry which is preliminary data.</text>
</comment>
<accession>A0A4U1EHQ0</accession>
<keyword evidence="4" id="KW-1133">Transmembrane helix</keyword>
<protein>
    <recommendedName>
        <fullName evidence="7">Eukaryotic translation initiation factor 4E nuclear import factor 1</fullName>
    </recommendedName>
</protein>
<evidence type="ECO:0008006" key="7">
    <source>
        <dbReference type="Google" id="ProtNLM"/>
    </source>
</evidence>
<comment type="subcellular location">
    <subcellularLocation>
        <location evidence="1">Cytoplasm</location>
    </subcellularLocation>
</comment>
<feature type="compositionally biased region" description="Basic and acidic residues" evidence="3">
    <location>
        <begin position="693"/>
        <end position="706"/>
    </location>
</feature>
<feature type="transmembrane region" description="Helical" evidence="4">
    <location>
        <begin position="20"/>
        <end position="45"/>
    </location>
</feature>
<keyword evidence="2" id="KW-0963">Cytoplasm</keyword>
<keyword evidence="4" id="KW-0472">Membrane</keyword>
<reference evidence="6" key="1">
    <citation type="journal article" date="2019" name="IScience">
        <title>Narwhal Genome Reveals Long-Term Low Genetic Diversity despite Current Large Abundance Size.</title>
        <authorList>
            <person name="Westbury M.V."/>
            <person name="Petersen B."/>
            <person name="Garde E."/>
            <person name="Heide-Jorgensen M.P."/>
            <person name="Lorenzen E.D."/>
        </authorList>
    </citation>
    <scope>NUCLEOTIDE SEQUENCE [LARGE SCALE GENOMIC DNA]</scope>
</reference>
<feature type="compositionally biased region" description="Polar residues" evidence="3">
    <location>
        <begin position="1094"/>
        <end position="1103"/>
    </location>
</feature>
<feature type="non-terminal residue" evidence="5">
    <location>
        <position position="1"/>
    </location>
</feature>
<evidence type="ECO:0000313" key="5">
    <source>
        <dbReference type="EMBL" id="TKC35799.1"/>
    </source>
</evidence>
<gene>
    <name evidence="5" type="ORF">EI555_005278</name>
</gene>
<feature type="region of interest" description="Disordered" evidence="3">
    <location>
        <begin position="973"/>
        <end position="997"/>
    </location>
</feature>
<dbReference type="GO" id="GO:0005634">
    <property type="term" value="C:nucleus"/>
    <property type="evidence" value="ECO:0007669"/>
    <property type="project" value="TreeGrafter"/>
</dbReference>
<feature type="region of interest" description="Disordered" evidence="3">
    <location>
        <begin position="693"/>
        <end position="722"/>
    </location>
</feature>
<dbReference type="PANTHER" id="PTHR12269:SF1">
    <property type="entry name" value="EUKARYOTIC TRANSLATION INITIATION FACTOR 4E TRANSPORTER"/>
    <property type="match status" value="1"/>
</dbReference>
<evidence type="ECO:0000256" key="2">
    <source>
        <dbReference type="ARBA" id="ARBA00022490"/>
    </source>
</evidence>
<dbReference type="InterPro" id="IPR018862">
    <property type="entry name" value="eIF4E-T"/>
</dbReference>
<dbReference type="GO" id="GO:0017148">
    <property type="term" value="P:negative regulation of translation"/>
    <property type="evidence" value="ECO:0007669"/>
    <property type="project" value="TreeGrafter"/>
</dbReference>
<feature type="region of interest" description="Disordered" evidence="3">
    <location>
        <begin position="1509"/>
        <end position="1528"/>
    </location>
</feature>
<feature type="compositionally biased region" description="Acidic residues" evidence="3">
    <location>
        <begin position="806"/>
        <end position="833"/>
    </location>
</feature>
<evidence type="ECO:0000256" key="4">
    <source>
        <dbReference type="SAM" id="Phobius"/>
    </source>
</evidence>
<feature type="region of interest" description="Disordered" evidence="3">
    <location>
        <begin position="921"/>
        <end position="951"/>
    </location>
</feature>
<name>A0A4U1EHQ0_MONMO</name>
<sequence length="1707" mass="186924">RVTGSYRDAEGSAFTVTVTVTITIITITVTIITVTVTIIIMTMIITTITINTPIAITTSIITTPSPTIISCVDNSYLSLNPPRKEGAITVPSADEDTKDLPGVPHTHTHTQCLNSDAFKAQPNLTLEKKLAWSSLALQAALCGAQLLPKRREISFRAINLIRRNQVVEICAAGYGRLSPTCESRRLQVPGPILPQLRGFKEFRGQACAYIFLALKSCPECGRHVVNIITILFTFIIITFTAMIVIIVVTTTTDVGSSNPNGFLITSHQGPQTSVSLSQDAAAAPGETQSSVPAGAQAAGGMVLVSGELSQIQGCVMSKKGRRAMSVGRFVMIKNKLKNVANIRGFSAACLATCGSPTQRQPVGVLGILERAAPVRLDLLRESRVRGGVRPEQLLQAEPVEVTGRMDAAGLDLGQQGNGVVVGWGAEAQGRTKAQTPACGSSARGNHFITKEETLHYKRPLFKKTKQGDQLKSLGFSITLEIDALCKTSARPLVNFANFLFLLQTMGQISLMDLTYLLVQQETESVGHLQAHFQVAQHLPCAAGKRELELRCETGLAALCPIPTPMGEGQQSNWKDGKGITDQVCILMVEPRWQPASSNLCMEDGCPGEPARPTAVKLNELSSKMSKQDSRAGPRFTPVHQGPRRLIHVENHLGRGSEDGQDLSWGLENLDRSSAWFCSGKDLRLEQDIRECKTHRPHAKATDKRPESGPGAPKWSQPEKGPGLKGAVQVCYEISITFKAPLPTPPCNSQPKGSEILPPKEKAATHFRRGEVWQRCPRKDYGSISPGDKGLGKCEWTVEQGVQREGNDDDDDEEEDSVDSDDHDADGGGDDADCDGGGGGDDYPDSGNVILQIMVTTGGRPLGLQFSMRMFKVFPEKVPENLSPEQVELHPRQLLGGGPQVLSNNPVKENRREGDGIALLRTWDTSGQRNSGRDTETVGQGATDRSVGETENGDTFLELKKQLASKSPHHYTKYKDFSSGMPHRNQWRSSPVESLKKELDTDRPSLVCKIVDPREHVKENDLDVVLSPQRRSFRERCHVTAAVSSQHSGSPLDKDSDRDYKDKRFRRELVDSKHVFERRRDDSYTEEEPEWFSAGPTSQPETTELTGFDDKILEEVHKGRKRTRQWTASVKEGVVKGNGGVAKEDEEPAADQEVPRDVILPKQSPGEFDFNESFFNLDKVPCLASMIKDVLGEESVSAGWFPNLSRSGSRSSSLGSTMHEELERCAGLEQAILSPRQNMGNYFAPIPLEDHAEIKVDILEMLQKTKVDLKPLLSNLSANKEKFIESSHSGVVLSVEEVEAGLKGLEVDQQVKNSIPFMEEHLEETLSIVSSNSQIRKDGDMTAFNMLVFQSRAGSADYLGPRIPSPICFTPGQQQLLGDPFQGMRKPMSPVTAQMSQLELQHTALEGLACHMTLQCRQQTSTSLVLINRRWIQKQATMMIHKMYESKEKSKEEPASRNQLLVTVKRTLRSPVKRTSCHPDSSPTINPKLSALQWFSSSTLLSQTKRYTKEQNYRPKATGRKTPTLASPVPGTPFLHPDHQVPLVPHVPIVQPALQLHPGLVQMMLAQGVHPQHLPSFLQPGVRPPGVDLNYLQGISGPILGQPFYPLPATSHPLLNPHSGTPLHLALMQQQRQHSVLHPPGSGSQAAAVSIQTTPQNVPRWLGVPHSTAPSIGAAPPMGLAKLCGSDVREQPLPSMPAKVVNVDELEY</sequence>
<organism evidence="5 6">
    <name type="scientific">Monodon monoceros</name>
    <name type="common">Narwhal</name>
    <name type="synonym">Ceratodon monodon</name>
    <dbReference type="NCBI Taxonomy" id="40151"/>
    <lineage>
        <taxon>Eukaryota</taxon>
        <taxon>Metazoa</taxon>
        <taxon>Chordata</taxon>
        <taxon>Craniata</taxon>
        <taxon>Vertebrata</taxon>
        <taxon>Euteleostomi</taxon>
        <taxon>Mammalia</taxon>
        <taxon>Eutheria</taxon>
        <taxon>Laurasiatheria</taxon>
        <taxon>Artiodactyla</taxon>
        <taxon>Whippomorpha</taxon>
        <taxon>Cetacea</taxon>
        <taxon>Odontoceti</taxon>
        <taxon>Monodontidae</taxon>
        <taxon>Monodon</taxon>
    </lineage>
</organism>
<proteinExistence type="predicted"/>
<feature type="region of interest" description="Disordered" evidence="3">
    <location>
        <begin position="801"/>
        <end position="844"/>
    </location>
</feature>
<feature type="transmembrane region" description="Helical" evidence="4">
    <location>
        <begin position="224"/>
        <end position="248"/>
    </location>
</feature>
<dbReference type="Proteomes" id="UP000308365">
    <property type="component" value="Unassembled WGS sequence"/>
</dbReference>
<dbReference type="GO" id="GO:0003729">
    <property type="term" value="F:mRNA binding"/>
    <property type="evidence" value="ECO:0007669"/>
    <property type="project" value="TreeGrafter"/>
</dbReference>
<feature type="compositionally biased region" description="Basic and acidic residues" evidence="3">
    <location>
        <begin position="757"/>
        <end position="768"/>
    </location>
</feature>
<feature type="region of interest" description="Disordered" evidence="3">
    <location>
        <begin position="741"/>
        <end position="768"/>
    </location>
</feature>